<evidence type="ECO:0000313" key="6">
    <source>
        <dbReference type="Proteomes" id="UP001231587"/>
    </source>
</evidence>
<keyword evidence="1" id="KW-0732">Signal</keyword>
<dbReference type="InterPro" id="IPR043781">
    <property type="entry name" value="DUF5723"/>
</dbReference>
<name>A0A9X1CBX4_9FLAO</name>
<dbReference type="OrthoDB" id="9805336at2"/>
<evidence type="ECO:0000313" key="5">
    <source>
        <dbReference type="Proteomes" id="UP001138672"/>
    </source>
</evidence>
<dbReference type="EMBL" id="JAUSUU010000003">
    <property type="protein sequence ID" value="MDQ0334888.1"/>
    <property type="molecule type" value="Genomic_DNA"/>
</dbReference>
<dbReference type="EMBL" id="JAGGJQ010000003">
    <property type="protein sequence ID" value="MBP1839584.1"/>
    <property type="molecule type" value="Genomic_DNA"/>
</dbReference>
<dbReference type="RefSeq" id="WP_057781410.1">
    <property type="nucleotide sequence ID" value="NZ_JAGGJQ010000003.1"/>
</dbReference>
<dbReference type="AlphaFoldDB" id="A0A9X1CBX4"/>
<organism evidence="3 5">
    <name type="scientific">Formosa algae</name>
    <dbReference type="NCBI Taxonomy" id="225843"/>
    <lineage>
        <taxon>Bacteria</taxon>
        <taxon>Pseudomonadati</taxon>
        <taxon>Bacteroidota</taxon>
        <taxon>Flavobacteriia</taxon>
        <taxon>Flavobacteriales</taxon>
        <taxon>Flavobacteriaceae</taxon>
        <taxon>Formosa</taxon>
    </lineage>
</organism>
<keyword evidence="6" id="KW-1185">Reference proteome</keyword>
<feature type="chain" id="PRO_5040914386" description="DUF5723 domain-containing protein" evidence="1">
    <location>
        <begin position="23"/>
        <end position="436"/>
    </location>
</feature>
<accession>A0A9X1CBX4</accession>
<feature type="domain" description="DUF5723" evidence="2">
    <location>
        <begin position="43"/>
        <end position="408"/>
    </location>
</feature>
<evidence type="ECO:0000259" key="2">
    <source>
        <dbReference type="Pfam" id="PF18990"/>
    </source>
</evidence>
<dbReference type="Proteomes" id="UP001231587">
    <property type="component" value="Unassembled WGS sequence"/>
</dbReference>
<comment type="caution">
    <text evidence="3">The sequence shown here is derived from an EMBL/GenBank/DDBJ whole genome shotgun (WGS) entry which is preliminary data.</text>
</comment>
<proteinExistence type="predicted"/>
<gene>
    <name evidence="3" type="ORF">J2Z56_001495</name>
    <name evidence="4" type="ORF">J2Z57_001321</name>
</gene>
<protein>
    <recommendedName>
        <fullName evidence="2">DUF5723 domain-containing protein</fullName>
    </recommendedName>
</protein>
<reference evidence="3" key="1">
    <citation type="submission" date="2021-03" db="EMBL/GenBank/DDBJ databases">
        <title>Genomic Encyclopedia of Type Strains, Phase IV (KMG-IV): sequencing the most valuable type-strain genomes for metagenomic binning, comparative biology and taxonomic classification.</title>
        <authorList>
            <person name="Goeker M."/>
        </authorList>
    </citation>
    <scope>NUCLEOTIDE SEQUENCE</scope>
    <source>
        <strain evidence="3">DSM 15523</strain>
        <strain evidence="4 6">DSM 16476</strain>
    </source>
</reference>
<dbReference type="Proteomes" id="UP001138672">
    <property type="component" value="Unassembled WGS sequence"/>
</dbReference>
<sequence>MKFQYNLIIIVCLTCFSNSVLAQNYIGHTVDNYAGIQSVIYNPATGVDSKMKLDINIFSTSAFAASDYYGIKLKNLFDSGNTFDTDEDTKTFPKNNNNFYVNLDIMLPSVMLNIDDNNSIALISRVRTFGNINKINGELFENYENEFDDTEDFSFENDEFTGTIHAWAEVGLSYGRVLYNENNHKIKGGITLKYLQGLGAAFMSTNGMQGNYTASENTLATTGNLVYGVTGDFDSDDIKYEDLGSGFGADIGFIYQWNNAQTTDTNLQTDYKLKLGLSVTDIGSISYDDTEISDYDLNETINPNGNDVDDLDDLYDYTSEIKTVKIKLPTAIHLFADYNITNRFYVSAQADISVVKPDNSQTSNSLNTFIVTPRLESKWFSMYMPFGFRQYEDFGVGLGLRAGPLTIGSSSLISNLVSDSSKSADVYIGLKVPIYR</sequence>
<evidence type="ECO:0000256" key="1">
    <source>
        <dbReference type="SAM" id="SignalP"/>
    </source>
</evidence>
<evidence type="ECO:0000313" key="3">
    <source>
        <dbReference type="EMBL" id="MBP1839584.1"/>
    </source>
</evidence>
<dbReference type="Pfam" id="PF18990">
    <property type="entry name" value="DUF5723"/>
    <property type="match status" value="1"/>
</dbReference>
<feature type="signal peptide" evidence="1">
    <location>
        <begin position="1"/>
        <end position="22"/>
    </location>
</feature>
<evidence type="ECO:0000313" key="4">
    <source>
        <dbReference type="EMBL" id="MDQ0334888.1"/>
    </source>
</evidence>